<feature type="domain" description="EamA" evidence="6">
    <location>
        <begin position="13"/>
        <end position="141"/>
    </location>
</feature>
<feature type="transmembrane region" description="Helical" evidence="5">
    <location>
        <begin position="68"/>
        <end position="87"/>
    </location>
</feature>
<comment type="subcellular location">
    <subcellularLocation>
        <location evidence="1">Membrane</location>
        <topology evidence="1">Multi-pass membrane protein</topology>
    </subcellularLocation>
</comment>
<evidence type="ECO:0000256" key="4">
    <source>
        <dbReference type="ARBA" id="ARBA00023136"/>
    </source>
</evidence>
<dbReference type="RefSeq" id="WP_106159591.1">
    <property type="nucleotide sequence ID" value="NZ_PVTT01000001.1"/>
</dbReference>
<evidence type="ECO:0000313" key="7">
    <source>
        <dbReference type="EMBL" id="PRY95185.1"/>
    </source>
</evidence>
<evidence type="ECO:0000256" key="3">
    <source>
        <dbReference type="ARBA" id="ARBA00022989"/>
    </source>
</evidence>
<accession>A0A2T0X8F0</accession>
<evidence type="ECO:0000256" key="5">
    <source>
        <dbReference type="SAM" id="Phobius"/>
    </source>
</evidence>
<dbReference type="InterPro" id="IPR000620">
    <property type="entry name" value="EamA_dom"/>
</dbReference>
<feature type="transmembrane region" description="Helical" evidence="5">
    <location>
        <begin position="249"/>
        <end position="268"/>
    </location>
</feature>
<keyword evidence="4 5" id="KW-0472">Membrane</keyword>
<feature type="transmembrane region" description="Helical" evidence="5">
    <location>
        <begin position="186"/>
        <end position="206"/>
    </location>
</feature>
<feature type="transmembrane region" description="Helical" evidence="5">
    <location>
        <begin position="218"/>
        <end position="237"/>
    </location>
</feature>
<name>A0A2T0X8F0_9RHOB</name>
<dbReference type="Pfam" id="PF00892">
    <property type="entry name" value="EamA"/>
    <property type="match status" value="2"/>
</dbReference>
<feature type="transmembrane region" description="Helical" evidence="5">
    <location>
        <begin position="99"/>
        <end position="119"/>
    </location>
</feature>
<dbReference type="SUPFAM" id="SSF103481">
    <property type="entry name" value="Multidrug resistance efflux transporter EmrE"/>
    <property type="match status" value="2"/>
</dbReference>
<feature type="transmembrane region" description="Helical" evidence="5">
    <location>
        <begin position="131"/>
        <end position="149"/>
    </location>
</feature>
<protein>
    <submittedName>
        <fullName evidence="7">EamA domain-containing membrane protein RarD</fullName>
    </submittedName>
</protein>
<dbReference type="EMBL" id="PVTT01000001">
    <property type="protein sequence ID" value="PRY95185.1"/>
    <property type="molecule type" value="Genomic_DNA"/>
</dbReference>
<keyword evidence="3 5" id="KW-1133">Transmembrane helix</keyword>
<feature type="domain" description="EamA" evidence="6">
    <location>
        <begin position="158"/>
        <end position="289"/>
    </location>
</feature>
<evidence type="ECO:0000313" key="8">
    <source>
        <dbReference type="Proteomes" id="UP000238801"/>
    </source>
</evidence>
<comment type="caution">
    <text evidence="7">The sequence shown here is derived from an EMBL/GenBank/DDBJ whole genome shotgun (WGS) entry which is preliminary data.</text>
</comment>
<gene>
    <name evidence="7" type="ORF">BCF33_0799</name>
</gene>
<dbReference type="OrthoDB" id="9810556at2"/>
<sequence>MTQMSMDARSWTLLLLLSLIWGGVFLAVRVALGEIGPLTVAMHRVLWACLLLWAVVAAGRLPLPRDPGIWAAFLVMGALNNAVPFSLQAWGQLHIPSGLVAIFNAGTAVFGILVAGLLLPDERLSARRIVGVALGFAGVATAIGLRNLAALDVTSLAQLAVVASTISYAFAGVWARARLGGVAPQVAAAGMLTGSTLIMVPVAWAFEGAPTLALSGRTWAALAYASLVATAGAYLLYYAILRRAGSGNLMLCTLLVAPVAIVLGAAFLGESLPPAAYGGFALLAGGLLILDGRALRALRRGPRVGTG</sequence>
<dbReference type="InterPro" id="IPR050638">
    <property type="entry name" value="AA-Vitamin_Transporters"/>
</dbReference>
<dbReference type="Proteomes" id="UP000238801">
    <property type="component" value="Unassembled WGS sequence"/>
</dbReference>
<keyword evidence="2 5" id="KW-0812">Transmembrane</keyword>
<dbReference type="PANTHER" id="PTHR32322:SF9">
    <property type="entry name" value="AMINO-ACID METABOLITE EFFLUX PUMP-RELATED"/>
    <property type="match status" value="1"/>
</dbReference>
<evidence type="ECO:0000259" key="6">
    <source>
        <dbReference type="Pfam" id="PF00892"/>
    </source>
</evidence>
<proteinExistence type="predicted"/>
<dbReference type="PANTHER" id="PTHR32322">
    <property type="entry name" value="INNER MEMBRANE TRANSPORTER"/>
    <property type="match status" value="1"/>
</dbReference>
<evidence type="ECO:0000256" key="1">
    <source>
        <dbReference type="ARBA" id="ARBA00004141"/>
    </source>
</evidence>
<organism evidence="7 8">
    <name type="scientific">Hasllibacter halocynthiae</name>
    <dbReference type="NCBI Taxonomy" id="595589"/>
    <lineage>
        <taxon>Bacteria</taxon>
        <taxon>Pseudomonadati</taxon>
        <taxon>Pseudomonadota</taxon>
        <taxon>Alphaproteobacteria</taxon>
        <taxon>Rhodobacterales</taxon>
        <taxon>Roseobacteraceae</taxon>
        <taxon>Hasllibacter</taxon>
    </lineage>
</organism>
<dbReference type="GO" id="GO:0016020">
    <property type="term" value="C:membrane"/>
    <property type="evidence" value="ECO:0007669"/>
    <property type="project" value="UniProtKB-SubCell"/>
</dbReference>
<feature type="transmembrane region" description="Helical" evidence="5">
    <location>
        <begin position="274"/>
        <end position="290"/>
    </location>
</feature>
<dbReference type="AlphaFoldDB" id="A0A2T0X8F0"/>
<feature type="transmembrane region" description="Helical" evidence="5">
    <location>
        <begin position="155"/>
        <end position="174"/>
    </location>
</feature>
<feature type="transmembrane region" description="Helical" evidence="5">
    <location>
        <begin position="43"/>
        <end position="61"/>
    </location>
</feature>
<dbReference type="InterPro" id="IPR037185">
    <property type="entry name" value="EmrE-like"/>
</dbReference>
<keyword evidence="8" id="KW-1185">Reference proteome</keyword>
<evidence type="ECO:0000256" key="2">
    <source>
        <dbReference type="ARBA" id="ARBA00022692"/>
    </source>
</evidence>
<reference evidence="7 8" key="1">
    <citation type="submission" date="2018-03" db="EMBL/GenBank/DDBJ databases">
        <title>Genomic Encyclopedia of Archaeal and Bacterial Type Strains, Phase II (KMG-II): from individual species to whole genera.</title>
        <authorList>
            <person name="Goeker M."/>
        </authorList>
    </citation>
    <scope>NUCLEOTIDE SEQUENCE [LARGE SCALE GENOMIC DNA]</scope>
    <source>
        <strain evidence="7 8">DSM 29318</strain>
    </source>
</reference>